<sequence>MAYSAEESSPVEHFESCCICDEEFSSDSELTNHLLDHANEEEFKSSLKKLEEKNASETANLNSSTLSNLLVKPASSTPQQPQNPPQQQQNPPQQQQNPLQQPQNPPQQLQNHLSNFKTTPQPPKPPQQLQKPPQPSLNPPQPPPSYQKNSKIFFTFHIVLMDFWMPFKEHFKNP</sequence>
<dbReference type="OrthoDB" id="3437960at2759"/>
<feature type="compositionally biased region" description="Low complexity" evidence="2">
    <location>
        <begin position="60"/>
        <end position="70"/>
    </location>
</feature>
<feature type="compositionally biased region" description="Low complexity" evidence="2">
    <location>
        <begin position="85"/>
        <end position="111"/>
    </location>
</feature>
<accession>A0A8X7CJB2</accession>
<dbReference type="GO" id="GO:0008270">
    <property type="term" value="F:zinc ion binding"/>
    <property type="evidence" value="ECO:0007669"/>
    <property type="project" value="UniProtKB-KW"/>
</dbReference>
<name>A0A8X7CJB2_9ARAC</name>
<dbReference type="Proteomes" id="UP000886998">
    <property type="component" value="Unassembled WGS sequence"/>
</dbReference>
<protein>
    <recommendedName>
        <fullName evidence="3">C2H2-type domain-containing protein</fullName>
    </recommendedName>
</protein>
<keyword evidence="5" id="KW-1185">Reference proteome</keyword>
<keyword evidence="1" id="KW-0862">Zinc</keyword>
<dbReference type="PROSITE" id="PS00028">
    <property type="entry name" value="ZINC_FINGER_C2H2_1"/>
    <property type="match status" value="1"/>
</dbReference>
<dbReference type="PROSITE" id="PS50157">
    <property type="entry name" value="ZINC_FINGER_C2H2_2"/>
    <property type="match status" value="1"/>
</dbReference>
<feature type="domain" description="C2H2-type" evidence="3">
    <location>
        <begin position="15"/>
        <end position="42"/>
    </location>
</feature>
<evidence type="ECO:0000313" key="5">
    <source>
        <dbReference type="Proteomes" id="UP000886998"/>
    </source>
</evidence>
<organism evidence="4 5">
    <name type="scientific">Trichonephila inaurata madagascariensis</name>
    <dbReference type="NCBI Taxonomy" id="2747483"/>
    <lineage>
        <taxon>Eukaryota</taxon>
        <taxon>Metazoa</taxon>
        <taxon>Ecdysozoa</taxon>
        <taxon>Arthropoda</taxon>
        <taxon>Chelicerata</taxon>
        <taxon>Arachnida</taxon>
        <taxon>Araneae</taxon>
        <taxon>Araneomorphae</taxon>
        <taxon>Entelegynae</taxon>
        <taxon>Araneoidea</taxon>
        <taxon>Nephilidae</taxon>
        <taxon>Trichonephila</taxon>
        <taxon>Trichonephila inaurata</taxon>
    </lineage>
</organism>
<dbReference type="Gene3D" id="3.30.160.60">
    <property type="entry name" value="Classic Zinc Finger"/>
    <property type="match status" value="1"/>
</dbReference>
<evidence type="ECO:0000259" key="3">
    <source>
        <dbReference type="PROSITE" id="PS50157"/>
    </source>
</evidence>
<evidence type="ECO:0000313" key="4">
    <source>
        <dbReference type="EMBL" id="GFY75184.1"/>
    </source>
</evidence>
<feature type="compositionally biased region" description="Basic and acidic residues" evidence="2">
    <location>
        <begin position="43"/>
        <end position="55"/>
    </location>
</feature>
<keyword evidence="1" id="KW-0479">Metal-binding</keyword>
<feature type="region of interest" description="Disordered" evidence="2">
    <location>
        <begin position="43"/>
        <end position="148"/>
    </location>
</feature>
<reference evidence="4" key="1">
    <citation type="submission" date="2020-08" db="EMBL/GenBank/DDBJ databases">
        <title>Multicomponent nature underlies the extraordinary mechanical properties of spider dragline silk.</title>
        <authorList>
            <person name="Kono N."/>
            <person name="Nakamura H."/>
            <person name="Mori M."/>
            <person name="Yoshida Y."/>
            <person name="Ohtoshi R."/>
            <person name="Malay A.D."/>
            <person name="Moran D.A.P."/>
            <person name="Tomita M."/>
            <person name="Numata K."/>
            <person name="Arakawa K."/>
        </authorList>
    </citation>
    <scope>NUCLEOTIDE SEQUENCE</scope>
</reference>
<dbReference type="EMBL" id="BMAV01021210">
    <property type="protein sequence ID" value="GFY75184.1"/>
    <property type="molecule type" value="Genomic_DNA"/>
</dbReference>
<proteinExistence type="predicted"/>
<evidence type="ECO:0000256" key="2">
    <source>
        <dbReference type="SAM" id="MobiDB-lite"/>
    </source>
</evidence>
<comment type="caution">
    <text evidence="4">The sequence shown here is derived from an EMBL/GenBank/DDBJ whole genome shotgun (WGS) entry which is preliminary data.</text>
</comment>
<keyword evidence="1" id="KW-0863">Zinc-finger</keyword>
<dbReference type="InterPro" id="IPR013087">
    <property type="entry name" value="Znf_C2H2_type"/>
</dbReference>
<evidence type="ECO:0000256" key="1">
    <source>
        <dbReference type="PROSITE-ProRule" id="PRU00042"/>
    </source>
</evidence>
<dbReference type="AlphaFoldDB" id="A0A8X7CJB2"/>
<feature type="compositionally biased region" description="Pro residues" evidence="2">
    <location>
        <begin position="120"/>
        <end position="145"/>
    </location>
</feature>
<gene>
    <name evidence="4" type="primary">AVEN_198479_1</name>
    <name evidence="4" type="ORF">TNIN_351501</name>
</gene>